<gene>
    <name evidence="1" type="ORF">UFOPK3267_01506</name>
</gene>
<accession>A0A6J7C3W0</accession>
<reference evidence="1" key="1">
    <citation type="submission" date="2020-05" db="EMBL/GenBank/DDBJ databases">
        <authorList>
            <person name="Chiriac C."/>
            <person name="Salcher M."/>
            <person name="Ghai R."/>
            <person name="Kavagutti S V."/>
        </authorList>
    </citation>
    <scope>NUCLEOTIDE SEQUENCE</scope>
</reference>
<evidence type="ECO:0000313" key="1">
    <source>
        <dbReference type="EMBL" id="CAB4851368.1"/>
    </source>
</evidence>
<proteinExistence type="predicted"/>
<name>A0A6J7C3W0_9ZZZZ</name>
<protein>
    <submittedName>
        <fullName evidence="1">Unannotated protein</fullName>
    </submittedName>
</protein>
<dbReference type="EMBL" id="CAFBIY010000078">
    <property type="protein sequence ID" value="CAB4851368.1"/>
    <property type="molecule type" value="Genomic_DNA"/>
</dbReference>
<sequence>MSRSSAASGGRRRVWLTLVTTTLLSALWVAAWGLQQWAPFDHEPAATTWPANIHDLATFVEHATQQKFLHVVPVEYIVDHAAFTTRVAPPEVTQADRHVAATQDAVGRALGLWNGDASTLTSSAALETAPSWARWLRTEDVLVVRATTAGAALNAYQRSQTIVQLTIALDEQHHHLGQRRIDSTTRQQSQALGVIGIGHAVWVHDLYYDHLSPEEQAAYSDESQVGQDDYDAAVAAVPPAFSALRLVGQHLGPTFVTSVLTYGQAALDDAFGSYAPVALDEVSLPMHKFFRPDQAEHVDAPPVPWQATQEFSTQAGPFVVFLMASSGLSANDALTASDGWGNDAYTVYRLDGRVCLDLHVVADTTADADALEHAFNAWAEHRPTEAHALAGRKGNSMYVSVCDPGTKVEQSIPDANIIDQYFGRSDMIRQQVKNGVGAGTAECVASTFFGRYSMPDMRSGEIKVDVGGQVQAIIAECRSAQ</sequence>
<organism evidence="1">
    <name type="scientific">freshwater metagenome</name>
    <dbReference type="NCBI Taxonomy" id="449393"/>
    <lineage>
        <taxon>unclassified sequences</taxon>
        <taxon>metagenomes</taxon>
        <taxon>ecological metagenomes</taxon>
    </lineage>
</organism>
<dbReference type="AlphaFoldDB" id="A0A6J7C3W0"/>